<comment type="caution">
    <text evidence="2">The sequence shown here is derived from an EMBL/GenBank/DDBJ whole genome shotgun (WGS) entry which is preliminary data.</text>
</comment>
<keyword evidence="1" id="KW-0472">Membrane</keyword>
<keyword evidence="1" id="KW-1133">Transmembrane helix</keyword>
<proteinExistence type="predicted"/>
<dbReference type="EMBL" id="JAVXZY010000011">
    <property type="protein sequence ID" value="MDT9001895.1"/>
    <property type="molecule type" value="Genomic_DNA"/>
</dbReference>
<name>A0ABU3PHK0_9BURK</name>
<accession>A0ABU3PHK0</accession>
<dbReference type="RefSeq" id="WP_315652778.1">
    <property type="nucleotide sequence ID" value="NZ_JAVXZY010000011.1"/>
</dbReference>
<gene>
    <name evidence="2" type="ORF">RQP53_21640</name>
</gene>
<protein>
    <recommendedName>
        <fullName evidence="4">Glycerate kinase</fullName>
    </recommendedName>
</protein>
<evidence type="ECO:0000313" key="2">
    <source>
        <dbReference type="EMBL" id="MDT9001895.1"/>
    </source>
</evidence>
<sequence>MSPLLGGLLSLAALFAGGLLLGWKGVVLALTVIVFWLLLQFSRLMRVMKQAGAAPLGSLKGSALMLHSQLKPGMPLLELLKLSGSLGKKTAPDAYTWQDAGGDRLEIRLHKGRVQHWTLTRATEAPAPATDDLPADTPAA</sequence>
<keyword evidence="3" id="KW-1185">Reference proteome</keyword>
<evidence type="ECO:0000256" key="1">
    <source>
        <dbReference type="SAM" id="Phobius"/>
    </source>
</evidence>
<organism evidence="2 3">
    <name type="scientific">Roseateles aquae</name>
    <dbReference type="NCBI Taxonomy" id="3077235"/>
    <lineage>
        <taxon>Bacteria</taxon>
        <taxon>Pseudomonadati</taxon>
        <taxon>Pseudomonadota</taxon>
        <taxon>Betaproteobacteria</taxon>
        <taxon>Burkholderiales</taxon>
        <taxon>Sphaerotilaceae</taxon>
        <taxon>Roseateles</taxon>
    </lineage>
</organism>
<dbReference type="Proteomes" id="UP001246372">
    <property type="component" value="Unassembled WGS sequence"/>
</dbReference>
<feature type="transmembrane region" description="Helical" evidence="1">
    <location>
        <begin position="12"/>
        <end position="39"/>
    </location>
</feature>
<keyword evidence="1" id="KW-0812">Transmembrane</keyword>
<evidence type="ECO:0000313" key="3">
    <source>
        <dbReference type="Proteomes" id="UP001246372"/>
    </source>
</evidence>
<evidence type="ECO:0008006" key="4">
    <source>
        <dbReference type="Google" id="ProtNLM"/>
    </source>
</evidence>
<reference evidence="2" key="1">
    <citation type="submission" date="2023-09" db="EMBL/GenBank/DDBJ databases">
        <title>Paucibacter sp. APW11 Genome sequencing and assembly.</title>
        <authorList>
            <person name="Kim I."/>
        </authorList>
    </citation>
    <scope>NUCLEOTIDE SEQUENCE</scope>
    <source>
        <strain evidence="2">APW11</strain>
    </source>
</reference>